<accession>M3EEL0</accession>
<dbReference type="EMBL" id="KB405078">
    <property type="protein sequence ID" value="EMF54646.1"/>
    <property type="molecule type" value="Genomic_DNA"/>
</dbReference>
<dbReference type="AlphaFoldDB" id="M3EEL0"/>
<evidence type="ECO:0000256" key="1">
    <source>
        <dbReference type="SAM" id="MobiDB-lite"/>
    </source>
</evidence>
<evidence type="ECO:0000313" key="2">
    <source>
        <dbReference type="EMBL" id="EMF54646.1"/>
    </source>
</evidence>
<gene>
    <name evidence="2" type="ORF">SBD_4314</name>
</gene>
<reference evidence="3" key="1">
    <citation type="journal article" date="2013" name="Genome Announc.">
        <title>Draft Genome Sequence of Streptomyces bottropensis ATCC 25435, a Bottromycin-Producing Actinomycete.</title>
        <authorList>
            <person name="Zhang H."/>
            <person name="Zhou W."/>
            <person name="Zhuang Y."/>
            <person name="Liang X."/>
            <person name="Liu T."/>
        </authorList>
    </citation>
    <scope>NUCLEOTIDE SEQUENCE [LARGE SCALE GENOMIC DNA]</scope>
    <source>
        <strain evidence="3">ATCC 25435</strain>
    </source>
</reference>
<organism evidence="2 3">
    <name type="scientific">Streptomyces bottropensis ATCC 25435</name>
    <dbReference type="NCBI Taxonomy" id="1054862"/>
    <lineage>
        <taxon>Bacteria</taxon>
        <taxon>Bacillati</taxon>
        <taxon>Actinomycetota</taxon>
        <taxon>Actinomycetes</taxon>
        <taxon>Kitasatosporales</taxon>
        <taxon>Streptomycetaceae</taxon>
        <taxon>Streptomyces</taxon>
    </lineage>
</organism>
<dbReference type="Proteomes" id="UP000030760">
    <property type="component" value="Unassembled WGS sequence"/>
</dbReference>
<evidence type="ECO:0000313" key="3">
    <source>
        <dbReference type="Proteomes" id="UP000030760"/>
    </source>
</evidence>
<protein>
    <submittedName>
        <fullName evidence="2">Integral membrane transport protein</fullName>
    </submittedName>
</protein>
<proteinExistence type="predicted"/>
<feature type="region of interest" description="Disordered" evidence="1">
    <location>
        <begin position="38"/>
        <end position="67"/>
    </location>
</feature>
<sequence>MSIVKGAVHVVPPGNPITQSVRDSLVVAKRNLIRMSRIPNPDRSCRPGSISQHAAGRYVSAGKEEAK</sequence>
<name>M3EEL0_9ACTN</name>